<accession>A0A0L0HKS6</accession>
<dbReference type="Pfam" id="PF18922">
    <property type="entry name" value="DUF5672"/>
    <property type="match status" value="1"/>
</dbReference>
<dbReference type="Proteomes" id="UP000053201">
    <property type="component" value="Unassembled WGS sequence"/>
</dbReference>
<gene>
    <name evidence="3" type="ORF">SPPG_03300</name>
</gene>
<dbReference type="GeneID" id="27686830"/>
<reference evidence="3 4" key="1">
    <citation type="submission" date="2009-08" db="EMBL/GenBank/DDBJ databases">
        <title>The Genome Sequence of Spizellomyces punctatus strain DAOM BR117.</title>
        <authorList>
            <consortium name="The Broad Institute Genome Sequencing Platform"/>
            <person name="Russ C."/>
            <person name="Cuomo C."/>
            <person name="Shea T."/>
            <person name="Young S.K."/>
            <person name="Zeng Q."/>
            <person name="Koehrsen M."/>
            <person name="Haas B."/>
            <person name="Borodovsky M."/>
            <person name="Guigo R."/>
            <person name="Alvarado L."/>
            <person name="Berlin A."/>
            <person name="Bochicchio J."/>
            <person name="Borenstein D."/>
            <person name="Chapman S."/>
            <person name="Chen Z."/>
            <person name="Engels R."/>
            <person name="Freedman E."/>
            <person name="Gellesch M."/>
            <person name="Goldberg J."/>
            <person name="Griggs A."/>
            <person name="Gujja S."/>
            <person name="Heiman D."/>
            <person name="Hepburn T."/>
            <person name="Howarth C."/>
            <person name="Jen D."/>
            <person name="Larson L."/>
            <person name="Lewis B."/>
            <person name="Mehta T."/>
            <person name="Park D."/>
            <person name="Pearson M."/>
            <person name="Roberts A."/>
            <person name="Saif S."/>
            <person name="Shenoy N."/>
            <person name="Sisk P."/>
            <person name="Stolte C."/>
            <person name="Sykes S."/>
            <person name="Thomson T."/>
            <person name="Walk T."/>
            <person name="White J."/>
            <person name="Yandava C."/>
            <person name="Burger G."/>
            <person name="Gray M.W."/>
            <person name="Holland P.W.H."/>
            <person name="King N."/>
            <person name="Lang F.B.F."/>
            <person name="Roger A.J."/>
            <person name="Ruiz-Trillo I."/>
            <person name="Lander E."/>
            <person name="Nusbaum C."/>
        </authorList>
    </citation>
    <scope>NUCLEOTIDE SEQUENCE [LARGE SCALE GENOMIC DNA]</scope>
    <source>
        <strain evidence="3 4">DAOM BR117</strain>
    </source>
</reference>
<dbReference type="OMA" id="PEWPVIL"/>
<feature type="domain" description="DUF5672" evidence="2">
    <location>
        <begin position="132"/>
        <end position="264"/>
    </location>
</feature>
<dbReference type="InterPro" id="IPR043729">
    <property type="entry name" value="DUF5672"/>
</dbReference>
<dbReference type="VEuPathDB" id="FungiDB:SPPG_03300"/>
<keyword evidence="1" id="KW-0812">Transmembrane</keyword>
<evidence type="ECO:0000259" key="2">
    <source>
        <dbReference type="Pfam" id="PF18922"/>
    </source>
</evidence>
<dbReference type="OrthoDB" id="10025998at2759"/>
<dbReference type="InParanoid" id="A0A0L0HKS6"/>
<dbReference type="STRING" id="645134.A0A0L0HKS6"/>
<keyword evidence="4" id="KW-1185">Reference proteome</keyword>
<sequence>MPSPILPVAQPTVMHQAVRTALGNRRLVLVLMAMSAMFSLFYLVTPANLSLRESLQKYNSCPEMTESAPRYNTSKLAVLVEQRPLSTMIPILLHYMATMADDWPFQVFHTKDNAHLFENSAAIRRYIKMGKLQTTLMPEDIILKTQQDVSAFLTKRWLWEQFEAEHIFFFQLDAIICSNSDMTVDDFLGYDWIGAPWPHFIDVKGGNGGLSLRRRSRLLRCLDKQTWQPTDLPEDVWFSVCLMSFPDAVMPSFEESKRFSLEGARTDRFLGVHKPYNDIQISEAYTTCPEARMLFLD</sequence>
<keyword evidence="1" id="KW-0472">Membrane</keyword>
<dbReference type="RefSeq" id="XP_016609539.1">
    <property type="nucleotide sequence ID" value="XM_016751576.1"/>
</dbReference>
<keyword evidence="1" id="KW-1133">Transmembrane helix</keyword>
<organism evidence="3 4">
    <name type="scientific">Spizellomyces punctatus (strain DAOM BR117)</name>
    <dbReference type="NCBI Taxonomy" id="645134"/>
    <lineage>
        <taxon>Eukaryota</taxon>
        <taxon>Fungi</taxon>
        <taxon>Fungi incertae sedis</taxon>
        <taxon>Chytridiomycota</taxon>
        <taxon>Chytridiomycota incertae sedis</taxon>
        <taxon>Chytridiomycetes</taxon>
        <taxon>Spizellomycetales</taxon>
        <taxon>Spizellomycetaceae</taxon>
        <taxon>Spizellomyces</taxon>
    </lineage>
</organism>
<evidence type="ECO:0000313" key="3">
    <source>
        <dbReference type="EMBL" id="KND01500.1"/>
    </source>
</evidence>
<proteinExistence type="predicted"/>
<name>A0A0L0HKS6_SPIPD</name>
<evidence type="ECO:0000313" key="4">
    <source>
        <dbReference type="Proteomes" id="UP000053201"/>
    </source>
</evidence>
<protein>
    <recommendedName>
        <fullName evidence="2">DUF5672 domain-containing protein</fullName>
    </recommendedName>
</protein>
<dbReference type="eggNOG" id="ENOG502QW4V">
    <property type="taxonomic scope" value="Eukaryota"/>
</dbReference>
<dbReference type="AlphaFoldDB" id="A0A0L0HKS6"/>
<dbReference type="EMBL" id="KQ257454">
    <property type="protein sequence ID" value="KND01500.1"/>
    <property type="molecule type" value="Genomic_DNA"/>
</dbReference>
<evidence type="ECO:0000256" key="1">
    <source>
        <dbReference type="SAM" id="Phobius"/>
    </source>
</evidence>
<feature type="transmembrane region" description="Helical" evidence="1">
    <location>
        <begin position="27"/>
        <end position="44"/>
    </location>
</feature>